<dbReference type="InterPro" id="IPR003660">
    <property type="entry name" value="HAMP_dom"/>
</dbReference>
<keyword evidence="5" id="KW-1133">Transmembrane helix</keyword>
<dbReference type="GO" id="GO:0016020">
    <property type="term" value="C:membrane"/>
    <property type="evidence" value="ECO:0007669"/>
    <property type="project" value="UniProtKB-SubCell"/>
</dbReference>
<dbReference type="PROSITE" id="PS50885">
    <property type="entry name" value="HAMP"/>
    <property type="match status" value="1"/>
</dbReference>
<feature type="transmembrane region" description="Helical" evidence="5">
    <location>
        <begin position="185"/>
        <end position="210"/>
    </location>
</feature>
<dbReference type="RefSeq" id="WP_078929292.1">
    <property type="nucleotide sequence ID" value="NZ_FUXX01000041.1"/>
</dbReference>
<dbReference type="PANTHER" id="PTHR32089:SF112">
    <property type="entry name" value="LYSOZYME-LIKE PROTEIN-RELATED"/>
    <property type="match status" value="1"/>
</dbReference>
<comment type="similarity">
    <text evidence="3">Belongs to the methyl-accepting chemotaxis (MCP) protein family.</text>
</comment>
<dbReference type="EMBL" id="FUXX01000041">
    <property type="protein sequence ID" value="SKA67294.1"/>
    <property type="molecule type" value="Genomic_DNA"/>
</dbReference>
<dbReference type="Proteomes" id="UP000242432">
    <property type="component" value="Unassembled WGS sequence"/>
</dbReference>
<name>A0A1T4VQN0_9GAMM</name>
<accession>A0A1T4VQN0</accession>
<dbReference type="AlphaFoldDB" id="A0A1T4VQN0"/>
<keyword evidence="5" id="KW-0812">Transmembrane</keyword>
<dbReference type="PRINTS" id="PR00260">
    <property type="entry name" value="CHEMTRNSDUCR"/>
</dbReference>
<evidence type="ECO:0000256" key="2">
    <source>
        <dbReference type="ARBA" id="ARBA00023224"/>
    </source>
</evidence>
<comment type="subcellular location">
    <subcellularLocation>
        <location evidence="1">Membrane</location>
    </subcellularLocation>
</comment>
<evidence type="ECO:0000256" key="1">
    <source>
        <dbReference type="ARBA" id="ARBA00004370"/>
    </source>
</evidence>
<dbReference type="PANTHER" id="PTHR32089">
    <property type="entry name" value="METHYL-ACCEPTING CHEMOTAXIS PROTEIN MCPB"/>
    <property type="match status" value="1"/>
</dbReference>
<feature type="domain" description="Methyl-accepting transducer" evidence="6">
    <location>
        <begin position="265"/>
        <end position="501"/>
    </location>
</feature>
<reference evidence="9" key="1">
    <citation type="submission" date="2017-02" db="EMBL/GenBank/DDBJ databases">
        <authorList>
            <person name="Varghese N."/>
            <person name="Submissions S."/>
        </authorList>
    </citation>
    <scope>NUCLEOTIDE SEQUENCE [LARGE SCALE GENOMIC DNA]</scope>
    <source>
        <strain evidence="9">DSM 3072</strain>
    </source>
</reference>
<feature type="transmembrane region" description="Helical" evidence="5">
    <location>
        <begin position="14"/>
        <end position="36"/>
    </location>
</feature>
<protein>
    <submittedName>
        <fullName evidence="8">Methyl-accepting chemotaxis protein</fullName>
    </submittedName>
</protein>
<keyword evidence="9" id="KW-1185">Reference proteome</keyword>
<dbReference type="STRING" id="83771.SAMN02910357_00437"/>
<dbReference type="CDD" id="cd11386">
    <property type="entry name" value="MCP_signal"/>
    <property type="match status" value="1"/>
</dbReference>
<dbReference type="Gene3D" id="1.10.287.950">
    <property type="entry name" value="Methyl-accepting chemotaxis protein"/>
    <property type="match status" value="1"/>
</dbReference>
<dbReference type="InterPro" id="IPR004089">
    <property type="entry name" value="MCPsignal_dom"/>
</dbReference>
<dbReference type="Pfam" id="PF00015">
    <property type="entry name" value="MCPsignal"/>
    <property type="match status" value="1"/>
</dbReference>
<proteinExistence type="inferred from homology"/>
<dbReference type="GO" id="GO:0006935">
    <property type="term" value="P:chemotaxis"/>
    <property type="evidence" value="ECO:0007669"/>
    <property type="project" value="InterPro"/>
</dbReference>
<dbReference type="SMART" id="SM00283">
    <property type="entry name" value="MA"/>
    <property type="match status" value="1"/>
</dbReference>
<keyword evidence="2 4" id="KW-0807">Transducer</keyword>
<organism evidence="8 9">
    <name type="scientific">Succinivibrio dextrinosolvens DSM 3072</name>
    <dbReference type="NCBI Taxonomy" id="1123324"/>
    <lineage>
        <taxon>Bacteria</taxon>
        <taxon>Pseudomonadati</taxon>
        <taxon>Pseudomonadota</taxon>
        <taxon>Gammaproteobacteria</taxon>
        <taxon>Aeromonadales</taxon>
        <taxon>Succinivibrionaceae</taxon>
        <taxon>Succinivibrio</taxon>
    </lineage>
</organism>
<dbReference type="GO" id="GO:0004888">
    <property type="term" value="F:transmembrane signaling receptor activity"/>
    <property type="evidence" value="ECO:0007669"/>
    <property type="project" value="InterPro"/>
</dbReference>
<evidence type="ECO:0000259" key="6">
    <source>
        <dbReference type="PROSITE" id="PS50111"/>
    </source>
</evidence>
<evidence type="ECO:0000256" key="3">
    <source>
        <dbReference type="ARBA" id="ARBA00029447"/>
    </source>
</evidence>
<evidence type="ECO:0000256" key="5">
    <source>
        <dbReference type="SAM" id="Phobius"/>
    </source>
</evidence>
<dbReference type="GO" id="GO:0007165">
    <property type="term" value="P:signal transduction"/>
    <property type="evidence" value="ECO:0007669"/>
    <property type="project" value="UniProtKB-KW"/>
</dbReference>
<evidence type="ECO:0000313" key="9">
    <source>
        <dbReference type="Proteomes" id="UP000242432"/>
    </source>
</evidence>
<dbReference type="FunFam" id="1.10.287.950:FF:000001">
    <property type="entry name" value="Methyl-accepting chemotaxis sensory transducer"/>
    <property type="match status" value="1"/>
</dbReference>
<keyword evidence="5" id="KW-0472">Membrane</keyword>
<feature type="domain" description="HAMP" evidence="7">
    <location>
        <begin position="219"/>
        <end position="260"/>
    </location>
</feature>
<dbReference type="SUPFAM" id="SSF58104">
    <property type="entry name" value="Methyl-accepting chemotaxis protein (MCP) signaling domain"/>
    <property type="match status" value="1"/>
</dbReference>
<dbReference type="InterPro" id="IPR004090">
    <property type="entry name" value="Chemotax_Me-accpt_rcpt"/>
</dbReference>
<evidence type="ECO:0000313" key="8">
    <source>
        <dbReference type="EMBL" id="SKA67294.1"/>
    </source>
</evidence>
<dbReference type="PROSITE" id="PS50111">
    <property type="entry name" value="CHEMOTAXIS_TRANSDUC_2"/>
    <property type="match status" value="1"/>
</dbReference>
<sequence>MFGWFNRLAVRAKLILAFMIVILLTMIISVVSLINLNNIKASIDYADISLSNEYNPNTELSSNITYVNDEMFTFVNNIKEYTPDNKSAVDEKLASIMKVSEALNKQINSDASKKVKTYLSEAIDIYHNELIPTLDRNFQPMARGIYSANIYPKFIAAQRNLVNINNNILGNIMGHLNEMNSNTPLIVVGVVSIAVIVVSLFISFALSAVFTGAIKRACDATSTIEKGDLSREIKTHLQDDFGVLLRSLESMRSEWQGIVSAIKQSENDLNSNFDTIRSSTSEIKDSAKTTESRSLTVAAAADQMVSTTSDIAKNCQEAALNADDSNKTTQEGVSKVRVTINAIHEQVEQTKKDAAQIQALVDKAQKIGTIVQTIDEIASQTNLLALNAAIEAARAGEAGKGFAVVADEVRALASRTSASTQEITSMVTLVQNEANLANESMSKSVTSMFNLAEDASSIEVLLNEIISKVSVVNSQINQIATAAEEQTTATSEISSNMQNITSSAQGFVIEVEKTQDVVNNASRSVSDLSELVAKVKV</sequence>
<evidence type="ECO:0000256" key="4">
    <source>
        <dbReference type="PROSITE-ProRule" id="PRU00284"/>
    </source>
</evidence>
<gene>
    <name evidence="8" type="ORF">SAMN02745213_01934</name>
</gene>
<evidence type="ECO:0000259" key="7">
    <source>
        <dbReference type="PROSITE" id="PS50885"/>
    </source>
</evidence>